<feature type="transmembrane region" description="Helical" evidence="1">
    <location>
        <begin position="77"/>
        <end position="94"/>
    </location>
</feature>
<keyword evidence="1" id="KW-0472">Membrane</keyword>
<feature type="transmembrane region" description="Helical" evidence="1">
    <location>
        <begin position="181"/>
        <end position="206"/>
    </location>
</feature>
<feature type="transmembrane region" description="Helical" evidence="1">
    <location>
        <begin position="123"/>
        <end position="144"/>
    </location>
</feature>
<evidence type="ECO:0000313" key="4">
    <source>
        <dbReference type="Proteomes" id="UP000231655"/>
    </source>
</evidence>
<feature type="transmembrane region" description="Helical" evidence="1">
    <location>
        <begin position="48"/>
        <end position="70"/>
    </location>
</feature>
<dbReference type="EMBL" id="PGTD01000017">
    <property type="protein sequence ID" value="PJE27647.1"/>
    <property type="molecule type" value="Genomic_DNA"/>
</dbReference>
<evidence type="ECO:0000313" key="2">
    <source>
        <dbReference type="EMBL" id="PJE27647.1"/>
    </source>
</evidence>
<sequence length="212" mass="20838">MRQAQLRLLPSVLTNLGVLALPGMALPGTALAHPGSTLQHQAGDFTLGLGLSLGLLESLLPLIALGLALAGRPRLPWLPMLIGLGAGLSLAGLAPEGIGAAALGAGCLLALVTALCPPPLPAALQGAAAVLLPGLAVASLYHGGSATPPMAMILGSLSGVMLAVLGPALGGRQILRLPGKIPALALRIAASWLAAILIIVLAFVLAGPPDGL</sequence>
<keyword evidence="5" id="KW-1185">Reference proteome</keyword>
<dbReference type="RefSeq" id="WP_097144192.1">
    <property type="nucleotide sequence ID" value="NZ_OBEA01000001.1"/>
</dbReference>
<accession>A0A285HTT1</accession>
<reference evidence="2 5" key="2">
    <citation type="journal article" date="2018" name="Int. J. Syst. Evol. Microbiol.">
        <title>Pseudooceanicola lipolyticus sp. nov., a marine alphaproteobacterium, reclassification of Oceanicola flagellatus as Pseudooceanicola flagellatus comb. nov. and emended description of the genus Pseudooceanicola.</title>
        <authorList>
            <person name="Huang M.-M."/>
            <person name="Guo L.-L."/>
            <person name="Wu Y.-H."/>
            <person name="Lai Q.-L."/>
            <person name="Shao Z.-Z."/>
            <person name="Wang C.-S."/>
            <person name="Wu M."/>
            <person name="Xu X.-W."/>
        </authorList>
    </citation>
    <scope>NUCLEOTIDE SEQUENCE [LARGE SCALE GENOMIC DNA]</scope>
    <source>
        <strain evidence="2 5">Ar-45</strain>
    </source>
</reference>
<evidence type="ECO:0000313" key="3">
    <source>
        <dbReference type="EMBL" id="SNY38141.1"/>
    </source>
</evidence>
<dbReference type="Proteomes" id="UP000231702">
    <property type="component" value="Unassembled WGS sequence"/>
</dbReference>
<name>A0A285HTT1_9RHOB</name>
<keyword evidence="1" id="KW-1133">Transmembrane helix</keyword>
<evidence type="ECO:0000313" key="5">
    <source>
        <dbReference type="Proteomes" id="UP000231702"/>
    </source>
</evidence>
<dbReference type="Proteomes" id="UP000231655">
    <property type="component" value="Unassembled WGS sequence"/>
</dbReference>
<keyword evidence="1" id="KW-0812">Transmembrane</keyword>
<organism evidence="3 4">
    <name type="scientific">Pseudooceanicola antarcticus</name>
    <dbReference type="NCBI Taxonomy" id="1247613"/>
    <lineage>
        <taxon>Bacteria</taxon>
        <taxon>Pseudomonadati</taxon>
        <taxon>Pseudomonadota</taxon>
        <taxon>Alphaproteobacteria</taxon>
        <taxon>Rhodobacterales</taxon>
        <taxon>Paracoccaceae</taxon>
        <taxon>Pseudooceanicola</taxon>
    </lineage>
</organism>
<reference evidence="3 4" key="1">
    <citation type="submission" date="2017-09" db="EMBL/GenBank/DDBJ databases">
        <authorList>
            <person name="Ehlers B."/>
            <person name="Leendertz F.H."/>
        </authorList>
    </citation>
    <scope>NUCLEOTIDE SEQUENCE [LARGE SCALE GENOMIC DNA]</scope>
    <source>
        <strain evidence="3 4">CGMCC 1.12662</strain>
    </source>
</reference>
<protein>
    <recommendedName>
        <fullName evidence="6">HupE / UreJ protein</fullName>
    </recommendedName>
</protein>
<dbReference type="EMBL" id="OBEA01000001">
    <property type="protein sequence ID" value="SNY38141.1"/>
    <property type="molecule type" value="Genomic_DNA"/>
</dbReference>
<evidence type="ECO:0008006" key="6">
    <source>
        <dbReference type="Google" id="ProtNLM"/>
    </source>
</evidence>
<feature type="transmembrane region" description="Helical" evidence="1">
    <location>
        <begin position="150"/>
        <end position="169"/>
    </location>
</feature>
<feature type="transmembrane region" description="Helical" evidence="1">
    <location>
        <begin position="100"/>
        <end position="116"/>
    </location>
</feature>
<dbReference type="AlphaFoldDB" id="A0A285HTT1"/>
<proteinExistence type="predicted"/>
<evidence type="ECO:0000256" key="1">
    <source>
        <dbReference type="SAM" id="Phobius"/>
    </source>
</evidence>
<gene>
    <name evidence="2" type="ORF">CVM39_13785</name>
    <name evidence="3" type="ORF">SAMN06297129_0400</name>
</gene>